<dbReference type="Gene3D" id="1.20.5.2700">
    <property type="match status" value="1"/>
</dbReference>
<dbReference type="Proteomes" id="UP000230842">
    <property type="component" value="Unassembled WGS sequence"/>
</dbReference>
<reference evidence="9 10" key="1">
    <citation type="submission" date="2017-11" db="EMBL/GenBank/DDBJ databases">
        <title>Genomic Encyclopedia of Archaeal and Bacterial Type Strains, Phase II (KMG-II): From Individual Species to Whole Genera.</title>
        <authorList>
            <person name="Goeker M."/>
        </authorList>
    </citation>
    <scope>NUCLEOTIDE SEQUENCE [LARGE SCALE GENOMIC DNA]</scope>
    <source>
        <strain evidence="9 10">DSM 27763</strain>
    </source>
</reference>
<dbReference type="PANTHER" id="PTHR42829:SF2">
    <property type="entry name" value="NADH-UBIQUINONE OXIDOREDUCTASE CHAIN 5"/>
    <property type="match status" value="1"/>
</dbReference>
<evidence type="ECO:0000313" key="9">
    <source>
        <dbReference type="EMBL" id="PJJ58273.1"/>
    </source>
</evidence>
<dbReference type="PRINTS" id="PR01434">
    <property type="entry name" value="NADHDHGNASE5"/>
</dbReference>
<sequence length="610" mass="63026">MNQRHAFSAVAITGLLAVIAALVALPRLGDVTGPYGPPAGARTVLVDGGDLLGVSLSFYVDHLSAVVLLLAAGVGLLVQVYSTAYLAGDPRYRSYTVIIQLFLVAMALVVVADNLWVLLIGWEVMGLCSYLLISHHWELSDARSGAVKAFLLTRIGDLGLLVGIIAIGATFGTYEISGVLAAMADGEDVGSLTGIGLLLVLAAVAKSAQFPLHSWLPDAMPGPTPISALIHAATMVAAGVFLLARLYPVVVASEVTTTVLAAIAVITMLMAALFALTAGDLKRVLAWSTVSQLAYMFAALAVGGYDAGIDHLLSHGAFKALLFLAAGSVAHAIGSTALRDMGGLRRSMPLTFATATIGFAALAGLLPTVGFFSKDAVLDSAWHAIRHDAPVSPLVAVIVLVVGLVTAAVTVVYCARTWWSVFFTPVEAADEQDRVASSAKHAAPAATHAATTAKHAAPVTVGPGHEAPGAMAGPLLLLAAATLLLSFAMPLHPLAGLVTMVIVVGVGWLCWRALREGSDPVAFVGLRPGRSRAESASDDAWAWTSRAAARSGDGVVATDRDIVDFYPRAVGWLTMTTGRLMSRAQSGNAQAYATVLAVGVLLVAVGAVVR</sequence>
<name>A0A2M9BJZ2_9ACTN</name>
<dbReference type="Pfam" id="PF00361">
    <property type="entry name" value="Proton_antipo_M"/>
    <property type="match status" value="1"/>
</dbReference>
<feature type="transmembrane region" description="Helical" evidence="6">
    <location>
        <begin position="226"/>
        <end position="247"/>
    </location>
</feature>
<feature type="transmembrane region" description="Helical" evidence="6">
    <location>
        <begin position="63"/>
        <end position="87"/>
    </location>
</feature>
<dbReference type="Pfam" id="PF00662">
    <property type="entry name" value="Proton_antipo_N"/>
    <property type="match status" value="1"/>
</dbReference>
<feature type="transmembrane region" description="Helical" evidence="6">
    <location>
        <begin position="189"/>
        <end position="205"/>
    </location>
</feature>
<dbReference type="InterPro" id="IPR001750">
    <property type="entry name" value="ND/Mrp_TM"/>
</dbReference>
<feature type="transmembrane region" description="Helical" evidence="6">
    <location>
        <begin position="350"/>
        <end position="373"/>
    </location>
</feature>
<dbReference type="GO" id="GO:0042773">
    <property type="term" value="P:ATP synthesis coupled electron transport"/>
    <property type="evidence" value="ECO:0007669"/>
    <property type="project" value="InterPro"/>
</dbReference>
<protein>
    <submittedName>
        <fullName evidence="9">NADH-quinone oxidoreductase subunit L</fullName>
    </submittedName>
</protein>
<dbReference type="GO" id="GO:0003954">
    <property type="term" value="F:NADH dehydrogenase activity"/>
    <property type="evidence" value="ECO:0007669"/>
    <property type="project" value="TreeGrafter"/>
</dbReference>
<dbReference type="GO" id="GO:0015990">
    <property type="term" value="P:electron transport coupled proton transport"/>
    <property type="evidence" value="ECO:0007669"/>
    <property type="project" value="TreeGrafter"/>
</dbReference>
<evidence type="ECO:0000256" key="3">
    <source>
        <dbReference type="ARBA" id="ARBA00022989"/>
    </source>
</evidence>
<feature type="transmembrane region" description="Helical" evidence="6">
    <location>
        <begin position="158"/>
        <end position="183"/>
    </location>
</feature>
<gene>
    <name evidence="9" type="ORF">CLV56_2520</name>
</gene>
<keyword evidence="2 5" id="KW-0812">Transmembrane</keyword>
<comment type="caution">
    <text evidence="9">The sequence shown here is derived from an EMBL/GenBank/DDBJ whole genome shotgun (WGS) entry which is preliminary data.</text>
</comment>
<feature type="transmembrane region" description="Helical" evidence="6">
    <location>
        <begin position="470"/>
        <end position="488"/>
    </location>
</feature>
<evidence type="ECO:0000259" key="8">
    <source>
        <dbReference type="Pfam" id="PF00662"/>
    </source>
</evidence>
<feature type="transmembrane region" description="Helical" evidence="6">
    <location>
        <begin position="393"/>
        <end position="415"/>
    </location>
</feature>
<dbReference type="GO" id="GO:0012505">
    <property type="term" value="C:endomembrane system"/>
    <property type="evidence" value="ECO:0007669"/>
    <property type="project" value="UniProtKB-SubCell"/>
</dbReference>
<feature type="transmembrane region" description="Helical" evidence="6">
    <location>
        <begin position="259"/>
        <end position="277"/>
    </location>
</feature>
<evidence type="ECO:0000256" key="2">
    <source>
        <dbReference type="ARBA" id="ARBA00022692"/>
    </source>
</evidence>
<proteinExistence type="predicted"/>
<feature type="transmembrane region" description="Helical" evidence="6">
    <location>
        <begin position="94"/>
        <end position="112"/>
    </location>
</feature>
<dbReference type="PANTHER" id="PTHR42829">
    <property type="entry name" value="NADH-UBIQUINONE OXIDOREDUCTASE CHAIN 5"/>
    <property type="match status" value="1"/>
</dbReference>
<dbReference type="AlphaFoldDB" id="A0A2M9BJZ2"/>
<evidence type="ECO:0000256" key="5">
    <source>
        <dbReference type="RuleBase" id="RU000320"/>
    </source>
</evidence>
<keyword evidence="10" id="KW-1185">Reference proteome</keyword>
<dbReference type="PRINTS" id="PR01435">
    <property type="entry name" value="NPOXDRDTASE5"/>
</dbReference>
<evidence type="ECO:0000256" key="1">
    <source>
        <dbReference type="ARBA" id="ARBA00004127"/>
    </source>
</evidence>
<evidence type="ECO:0000259" key="7">
    <source>
        <dbReference type="Pfam" id="PF00361"/>
    </source>
</evidence>
<dbReference type="GO" id="GO:0016020">
    <property type="term" value="C:membrane"/>
    <property type="evidence" value="ECO:0007669"/>
    <property type="project" value="UniProtKB-SubCell"/>
</dbReference>
<evidence type="ECO:0000313" key="10">
    <source>
        <dbReference type="Proteomes" id="UP000230842"/>
    </source>
</evidence>
<dbReference type="RefSeq" id="WP_100414905.1">
    <property type="nucleotide sequence ID" value="NZ_PGEZ01000001.1"/>
</dbReference>
<organism evidence="9 10">
    <name type="scientific">Mumia flava</name>
    <dbReference type="NCBI Taxonomy" id="1348852"/>
    <lineage>
        <taxon>Bacteria</taxon>
        <taxon>Bacillati</taxon>
        <taxon>Actinomycetota</taxon>
        <taxon>Actinomycetes</taxon>
        <taxon>Propionibacteriales</taxon>
        <taxon>Nocardioidaceae</taxon>
        <taxon>Mumia</taxon>
    </lineage>
</organism>
<feature type="transmembrane region" description="Helical" evidence="6">
    <location>
        <begin position="589"/>
        <end position="609"/>
    </location>
</feature>
<feature type="domain" description="NADH-Ubiquinone oxidoreductase (complex I) chain 5 N-terminal" evidence="8">
    <location>
        <begin position="52"/>
        <end position="95"/>
    </location>
</feature>
<dbReference type="OrthoDB" id="9811798at2"/>
<feature type="transmembrane region" description="Helical" evidence="6">
    <location>
        <begin position="317"/>
        <end position="338"/>
    </location>
</feature>
<accession>A0A2M9BJZ2</accession>
<dbReference type="InterPro" id="IPR003945">
    <property type="entry name" value="NU5C-like"/>
</dbReference>
<comment type="subcellular location">
    <subcellularLocation>
        <location evidence="1">Endomembrane system</location>
        <topology evidence="1">Multi-pass membrane protein</topology>
    </subcellularLocation>
    <subcellularLocation>
        <location evidence="5">Membrane</location>
        <topology evidence="5">Multi-pass membrane protein</topology>
    </subcellularLocation>
</comment>
<evidence type="ECO:0000256" key="6">
    <source>
        <dbReference type="SAM" id="Phobius"/>
    </source>
</evidence>
<dbReference type="InterPro" id="IPR001516">
    <property type="entry name" value="Proton_antipo_N"/>
</dbReference>
<feature type="domain" description="NADH:quinone oxidoreductase/Mrp antiporter transmembrane" evidence="7">
    <location>
        <begin position="112"/>
        <end position="384"/>
    </location>
</feature>
<evidence type="ECO:0000256" key="4">
    <source>
        <dbReference type="ARBA" id="ARBA00023136"/>
    </source>
</evidence>
<keyword evidence="3 6" id="KW-1133">Transmembrane helix</keyword>
<feature type="transmembrane region" description="Helical" evidence="6">
    <location>
        <begin position="494"/>
        <end position="511"/>
    </location>
</feature>
<feature type="transmembrane region" description="Helical" evidence="6">
    <location>
        <begin position="7"/>
        <end position="25"/>
    </location>
</feature>
<dbReference type="EMBL" id="PGEZ01000001">
    <property type="protein sequence ID" value="PJJ58273.1"/>
    <property type="molecule type" value="Genomic_DNA"/>
</dbReference>
<keyword evidence="4 6" id="KW-0472">Membrane</keyword>
<dbReference type="GO" id="GO:0008137">
    <property type="term" value="F:NADH dehydrogenase (ubiquinone) activity"/>
    <property type="evidence" value="ECO:0007669"/>
    <property type="project" value="InterPro"/>
</dbReference>
<feature type="transmembrane region" description="Helical" evidence="6">
    <location>
        <begin position="284"/>
        <end position="305"/>
    </location>
</feature>